<gene>
    <name evidence="7" type="ORF">H2204_008833</name>
</gene>
<dbReference type="GO" id="GO:0016020">
    <property type="term" value="C:membrane"/>
    <property type="evidence" value="ECO:0007669"/>
    <property type="project" value="UniProtKB-SubCell"/>
</dbReference>
<dbReference type="Proteomes" id="UP001172681">
    <property type="component" value="Unassembled WGS sequence"/>
</dbReference>
<keyword evidence="4 6" id="KW-1133">Transmembrane helix</keyword>
<protein>
    <submittedName>
        <fullName evidence="7">Uncharacterized protein</fullName>
    </submittedName>
</protein>
<dbReference type="PANTHER" id="PTHR43791:SF70">
    <property type="entry name" value="MAJOR FACILITATOR SUPERFAMILY (MFS) PROFILE DOMAIN-CONTAINING PROTEIN"/>
    <property type="match status" value="1"/>
</dbReference>
<feature type="transmembrane region" description="Helical" evidence="6">
    <location>
        <begin position="74"/>
        <end position="91"/>
    </location>
</feature>
<dbReference type="AlphaFoldDB" id="A0AA38Y0A1"/>
<evidence type="ECO:0000313" key="8">
    <source>
        <dbReference type="Proteomes" id="UP001172681"/>
    </source>
</evidence>
<comment type="caution">
    <text evidence="7">The sequence shown here is derived from an EMBL/GenBank/DDBJ whole genome shotgun (WGS) entry which is preliminary data.</text>
</comment>
<keyword evidence="8" id="KW-1185">Reference proteome</keyword>
<name>A0AA38Y0A1_9EURO</name>
<dbReference type="GO" id="GO:0022857">
    <property type="term" value="F:transmembrane transporter activity"/>
    <property type="evidence" value="ECO:0007669"/>
    <property type="project" value="TreeGrafter"/>
</dbReference>
<keyword evidence="2" id="KW-0813">Transport</keyword>
<evidence type="ECO:0000256" key="5">
    <source>
        <dbReference type="ARBA" id="ARBA00023136"/>
    </source>
</evidence>
<evidence type="ECO:0000256" key="2">
    <source>
        <dbReference type="ARBA" id="ARBA00022448"/>
    </source>
</evidence>
<evidence type="ECO:0000256" key="4">
    <source>
        <dbReference type="ARBA" id="ARBA00022989"/>
    </source>
</evidence>
<evidence type="ECO:0000256" key="6">
    <source>
        <dbReference type="SAM" id="Phobius"/>
    </source>
</evidence>
<evidence type="ECO:0000256" key="3">
    <source>
        <dbReference type="ARBA" id="ARBA00022692"/>
    </source>
</evidence>
<dbReference type="EMBL" id="JAPDRN010000066">
    <property type="protein sequence ID" value="KAJ9630029.1"/>
    <property type="molecule type" value="Genomic_DNA"/>
</dbReference>
<dbReference type="PANTHER" id="PTHR43791">
    <property type="entry name" value="PERMEASE-RELATED"/>
    <property type="match status" value="1"/>
</dbReference>
<evidence type="ECO:0000313" key="7">
    <source>
        <dbReference type="EMBL" id="KAJ9630029.1"/>
    </source>
</evidence>
<comment type="subcellular location">
    <subcellularLocation>
        <location evidence="1">Membrane</location>
        <topology evidence="1">Multi-pass membrane protein</topology>
    </subcellularLocation>
</comment>
<organism evidence="7 8">
    <name type="scientific">Knufia peltigerae</name>
    <dbReference type="NCBI Taxonomy" id="1002370"/>
    <lineage>
        <taxon>Eukaryota</taxon>
        <taxon>Fungi</taxon>
        <taxon>Dikarya</taxon>
        <taxon>Ascomycota</taxon>
        <taxon>Pezizomycotina</taxon>
        <taxon>Eurotiomycetes</taxon>
        <taxon>Chaetothyriomycetidae</taxon>
        <taxon>Chaetothyriales</taxon>
        <taxon>Trichomeriaceae</taxon>
        <taxon>Knufia</taxon>
    </lineage>
</organism>
<keyword evidence="5 6" id="KW-0472">Membrane</keyword>
<reference evidence="7" key="1">
    <citation type="submission" date="2022-10" db="EMBL/GenBank/DDBJ databases">
        <title>Culturing micro-colonial fungi from biological soil crusts in the Mojave desert and describing Neophaeococcomyces mojavensis, and introducing the new genera and species Taxawa tesnikishii.</title>
        <authorList>
            <person name="Kurbessoian T."/>
            <person name="Stajich J.E."/>
        </authorList>
    </citation>
    <scope>NUCLEOTIDE SEQUENCE</scope>
    <source>
        <strain evidence="7">TK_35</strain>
    </source>
</reference>
<evidence type="ECO:0000256" key="1">
    <source>
        <dbReference type="ARBA" id="ARBA00004141"/>
    </source>
</evidence>
<proteinExistence type="predicted"/>
<sequence>MKDALLELQASAPAFTHVGEVLEKPGEVLEKPGEVLEKPGEVLEQHADIAPNFVQQHEDTCYARQEEKAVLRKIALTLMPLMFVSYMIQYMDKSILGQSAVYGFSTSLGLKGHDYSWYG</sequence>
<keyword evidence="3 6" id="KW-0812">Transmembrane</keyword>
<accession>A0AA38Y0A1</accession>